<feature type="region of interest" description="Disordered" evidence="1">
    <location>
        <begin position="29"/>
        <end position="129"/>
    </location>
</feature>
<keyword evidence="5" id="KW-1185">Reference proteome</keyword>
<feature type="compositionally biased region" description="Basic and acidic residues" evidence="1">
    <location>
        <begin position="51"/>
        <end position="78"/>
    </location>
</feature>
<dbReference type="HOGENOM" id="CLU_615011_0_0_9"/>
<keyword evidence="2" id="KW-1133">Transmembrane helix</keyword>
<keyword evidence="3" id="KW-0732">Signal</keyword>
<sequence length="445" mass="49430">MIKRAKNLFIIMLSMLMMGGTMQVEEEHVLAQDGQTQEQDTSSDQSQSATRENERNQAKESGESEQTRDQSSDDHAGDHQTTPESSENQPDESEADTTDGPSSADFEAHQASARHMLNSRLGQLTSSQHEQLLSRINAAKTVNELDSILADMTALINRRKDTDTTSPTPPTAGEGQPGSSPTRRPEQENESNQPAAADQEAEQGTQPDKPAREKDSTSDQQESLAEAKKKTDQILKRYKGKISTDLYNEYEQKFKAAHSTQEINQHVQGFIEQVRKRGPKTGQSLPAVVDVLSDDDSQEPSHSEQASEQEQASSDREDPQDLFFKQRLIALIEQSNHSDHIKQRLRDIVLEGNDVAIAEIFIEYPDLREAGEEEKLLNIDQYSTTDEELLEDIVESLETLRVSGVEASRQEAAVTSGDGLPWFVVVAVVALSSGAGAWVYYERFI</sequence>
<comment type="caution">
    <text evidence="4">The sequence shown here is derived from an EMBL/GenBank/DDBJ whole genome shotgun (WGS) entry which is preliminary data.</text>
</comment>
<dbReference type="Proteomes" id="UP000003599">
    <property type="component" value="Unassembled WGS sequence"/>
</dbReference>
<feature type="transmembrane region" description="Helical" evidence="2">
    <location>
        <begin position="420"/>
        <end position="441"/>
    </location>
</feature>
<feature type="chain" id="PRO_5038638334" evidence="3">
    <location>
        <begin position="24"/>
        <end position="445"/>
    </location>
</feature>
<feature type="region of interest" description="Disordered" evidence="1">
    <location>
        <begin position="156"/>
        <end position="235"/>
    </location>
</feature>
<gene>
    <name evidence="4" type="ORF">HMPREF9703_01627</name>
</gene>
<evidence type="ECO:0000256" key="3">
    <source>
        <dbReference type="SAM" id="SignalP"/>
    </source>
</evidence>
<evidence type="ECO:0000313" key="4">
    <source>
        <dbReference type="EMBL" id="EHR31749.1"/>
    </source>
</evidence>
<feature type="compositionally biased region" description="Basic and acidic residues" evidence="1">
    <location>
        <begin position="225"/>
        <end position="235"/>
    </location>
</feature>
<keyword evidence="2" id="KW-0472">Membrane</keyword>
<feature type="region of interest" description="Disordered" evidence="1">
    <location>
        <begin position="293"/>
        <end position="318"/>
    </location>
</feature>
<feature type="compositionally biased region" description="Polar residues" evidence="1">
    <location>
        <begin position="120"/>
        <end position="129"/>
    </location>
</feature>
<feature type="compositionally biased region" description="Polar residues" evidence="1">
    <location>
        <begin position="79"/>
        <end position="88"/>
    </location>
</feature>
<dbReference type="EMBL" id="AGEF01000016">
    <property type="protein sequence ID" value="EHR31749.1"/>
    <property type="molecule type" value="Genomic_DNA"/>
</dbReference>
<proteinExistence type="predicted"/>
<name>H3NGI5_9LACT</name>
<feature type="signal peptide" evidence="3">
    <location>
        <begin position="1"/>
        <end position="23"/>
    </location>
</feature>
<keyword evidence="2" id="KW-0812">Transmembrane</keyword>
<organism evidence="4 5">
    <name type="scientific">Dolosigranulum pigrum ATCC 51524</name>
    <dbReference type="NCBI Taxonomy" id="883103"/>
    <lineage>
        <taxon>Bacteria</taxon>
        <taxon>Bacillati</taxon>
        <taxon>Bacillota</taxon>
        <taxon>Bacilli</taxon>
        <taxon>Lactobacillales</taxon>
        <taxon>Carnobacteriaceae</taxon>
        <taxon>Dolosigranulum</taxon>
    </lineage>
</organism>
<evidence type="ECO:0000256" key="2">
    <source>
        <dbReference type="SAM" id="Phobius"/>
    </source>
</evidence>
<dbReference type="GeneID" id="42695051"/>
<reference evidence="4 5" key="1">
    <citation type="submission" date="2012-01" db="EMBL/GenBank/DDBJ databases">
        <title>The Genome Sequence of Dolosigranulum pigrum ATCC 51524.</title>
        <authorList>
            <consortium name="The Broad Institute Genome Sequencing Platform"/>
            <person name="Earl A."/>
            <person name="Ward D."/>
            <person name="Feldgarden M."/>
            <person name="Gevers D."/>
            <person name="Huys G."/>
            <person name="Young S.K."/>
            <person name="Zeng Q."/>
            <person name="Gargeya S."/>
            <person name="Fitzgerald M."/>
            <person name="Haas B."/>
            <person name="Abouelleil A."/>
            <person name="Alvarado L."/>
            <person name="Arachchi H.M."/>
            <person name="Berlin A."/>
            <person name="Chapman S.B."/>
            <person name="Gearin G."/>
            <person name="Goldberg J."/>
            <person name="Griggs A."/>
            <person name="Gujja S."/>
            <person name="Hansen M."/>
            <person name="Heiman D."/>
            <person name="Howarth C."/>
            <person name="Larimer J."/>
            <person name="Lui A."/>
            <person name="MacDonald P.J.P."/>
            <person name="McCowen C."/>
            <person name="Montmayeur A."/>
            <person name="Murphy C."/>
            <person name="Neiman D."/>
            <person name="Pearson M."/>
            <person name="Priest M."/>
            <person name="Roberts A."/>
            <person name="Saif S."/>
            <person name="Shea T."/>
            <person name="Sisk P."/>
            <person name="Stolte C."/>
            <person name="Sykes S."/>
            <person name="Wortman J."/>
            <person name="Nusbaum C."/>
            <person name="Birren B."/>
        </authorList>
    </citation>
    <scope>NUCLEOTIDE SEQUENCE [LARGE SCALE GENOMIC DNA]</scope>
    <source>
        <strain evidence="4 5">ATCC 51524</strain>
    </source>
</reference>
<feature type="compositionally biased region" description="Low complexity" evidence="1">
    <location>
        <begin position="32"/>
        <end position="50"/>
    </location>
</feature>
<evidence type="ECO:0000313" key="5">
    <source>
        <dbReference type="Proteomes" id="UP000003599"/>
    </source>
</evidence>
<evidence type="ECO:0000256" key="1">
    <source>
        <dbReference type="SAM" id="MobiDB-lite"/>
    </source>
</evidence>
<dbReference type="RefSeq" id="WP_004636967.1">
    <property type="nucleotide sequence ID" value="NZ_JH601104.1"/>
</dbReference>
<dbReference type="AlphaFoldDB" id="H3NGI5"/>
<protein>
    <submittedName>
        <fullName evidence="4">Uncharacterized protein</fullName>
    </submittedName>
</protein>
<accession>H3NGI5</accession>
<feature type="compositionally biased region" description="Low complexity" evidence="1">
    <location>
        <begin position="303"/>
        <end position="312"/>
    </location>
</feature>